<keyword evidence="4" id="KW-1185">Reference proteome</keyword>
<sequence length="565" mass="64348">MRIRSILKKISSIKKSKKEHTFTVKTDTACISAFESWTMIFVFILMGFYGVLLIAKLVGKQEMQINQNVIRTNPKTSTKATNITREDGIELQITLTAHGYSSQEFTFEEHMEIFSFEIYSGKWGTNQDGQVYSIGELLQTSTCSEDLQETNWENKKKSWCIDLTDSQLEGSIGVETNTSAIYGDILVCEDEESRVCKNRTLISHAVLDTEVQIKIKSKFIDLSDINDPIKTYVDVIDITSLHPESFHRTDVFIDRNEITLDDSIFKPFSSPIKRKLNKVCENGSISKSQTLKIGQGWIVSKAYKLAISLGKNIYQYERRLFSILELTSLLGGVYELLEISIGLVFSILYSFSSRKSLINSIKKNLIEIENMKEEINIIKKKAAQNAQPPQINVNSQDDVQVHNVNMPREEEKISHNQKVYKENIRKSSLQINMNLKFVKKSLYSANFVKIPKISEKHLLEDFDTQKDCLSILKRIKALELKVTYLLQNDPCYPSDPPDPPSKPLTNPALNASCSRLLQASSLPPLPSSLPLPVTQNQAPQLLPRMNPLFTSLRAQNYRYQNSDYL</sequence>
<evidence type="ECO:0000256" key="2">
    <source>
        <dbReference type="SAM" id="Phobius"/>
    </source>
</evidence>
<name>A0AAD1X5S5_EUPCR</name>
<gene>
    <name evidence="3" type="ORF">ECRASSUSDP1_LOCUS5449</name>
</gene>
<feature type="transmembrane region" description="Helical" evidence="2">
    <location>
        <begin position="37"/>
        <end position="58"/>
    </location>
</feature>
<evidence type="ECO:0000313" key="3">
    <source>
        <dbReference type="EMBL" id="CAI2364108.1"/>
    </source>
</evidence>
<keyword evidence="2" id="KW-0472">Membrane</keyword>
<comment type="caution">
    <text evidence="3">The sequence shown here is derived from an EMBL/GenBank/DDBJ whole genome shotgun (WGS) entry which is preliminary data.</text>
</comment>
<protein>
    <submittedName>
        <fullName evidence="3">Uncharacterized protein</fullName>
    </submittedName>
</protein>
<dbReference type="AlphaFoldDB" id="A0AAD1X5S5"/>
<keyword evidence="2" id="KW-1133">Transmembrane helix</keyword>
<evidence type="ECO:0000256" key="1">
    <source>
        <dbReference type="SAM" id="Coils"/>
    </source>
</evidence>
<accession>A0AAD1X5S5</accession>
<keyword evidence="2" id="KW-0812">Transmembrane</keyword>
<evidence type="ECO:0000313" key="4">
    <source>
        <dbReference type="Proteomes" id="UP001295684"/>
    </source>
</evidence>
<keyword evidence="1" id="KW-0175">Coiled coil</keyword>
<organism evidence="3 4">
    <name type="scientific">Euplotes crassus</name>
    <dbReference type="NCBI Taxonomy" id="5936"/>
    <lineage>
        <taxon>Eukaryota</taxon>
        <taxon>Sar</taxon>
        <taxon>Alveolata</taxon>
        <taxon>Ciliophora</taxon>
        <taxon>Intramacronucleata</taxon>
        <taxon>Spirotrichea</taxon>
        <taxon>Hypotrichia</taxon>
        <taxon>Euplotida</taxon>
        <taxon>Euplotidae</taxon>
        <taxon>Moneuplotes</taxon>
    </lineage>
</organism>
<dbReference type="Proteomes" id="UP001295684">
    <property type="component" value="Unassembled WGS sequence"/>
</dbReference>
<dbReference type="EMBL" id="CAMPGE010005257">
    <property type="protein sequence ID" value="CAI2364108.1"/>
    <property type="molecule type" value="Genomic_DNA"/>
</dbReference>
<proteinExistence type="predicted"/>
<reference evidence="3" key="1">
    <citation type="submission" date="2023-07" db="EMBL/GenBank/DDBJ databases">
        <authorList>
            <consortium name="AG Swart"/>
            <person name="Singh M."/>
            <person name="Singh A."/>
            <person name="Seah K."/>
            <person name="Emmerich C."/>
        </authorList>
    </citation>
    <scope>NUCLEOTIDE SEQUENCE</scope>
    <source>
        <strain evidence="3">DP1</strain>
    </source>
</reference>
<feature type="coiled-coil region" evidence="1">
    <location>
        <begin position="354"/>
        <end position="381"/>
    </location>
</feature>